<feature type="region of interest" description="Disordered" evidence="1">
    <location>
        <begin position="28"/>
        <end position="193"/>
    </location>
</feature>
<evidence type="ECO:0000256" key="1">
    <source>
        <dbReference type="SAM" id="MobiDB-lite"/>
    </source>
</evidence>
<dbReference type="Ensembl" id="ENSCSAVT00000004505.1">
    <property type="protein sequence ID" value="ENSCSAVP00000004441.1"/>
    <property type="gene ID" value="ENSCSAVG00000002630.1"/>
</dbReference>
<feature type="compositionally biased region" description="Basic and acidic residues" evidence="1">
    <location>
        <begin position="164"/>
        <end position="173"/>
    </location>
</feature>
<protein>
    <submittedName>
        <fullName evidence="2">Uncharacterized protein</fullName>
    </submittedName>
</protein>
<name>H2YGJ2_CIOSA</name>
<evidence type="ECO:0000313" key="2">
    <source>
        <dbReference type="Ensembl" id="ENSCSAVP00000004441.1"/>
    </source>
</evidence>
<reference evidence="3" key="1">
    <citation type="submission" date="2003-08" db="EMBL/GenBank/DDBJ databases">
        <authorList>
            <person name="Birren B."/>
            <person name="Nusbaum C."/>
            <person name="Abebe A."/>
            <person name="Abouelleil A."/>
            <person name="Adekoya E."/>
            <person name="Ait-zahra M."/>
            <person name="Allen N."/>
            <person name="Allen T."/>
            <person name="An P."/>
            <person name="Anderson M."/>
            <person name="Anderson S."/>
            <person name="Arachchi H."/>
            <person name="Armbruster J."/>
            <person name="Bachantsang P."/>
            <person name="Baldwin J."/>
            <person name="Barry A."/>
            <person name="Bayul T."/>
            <person name="Blitshsteyn B."/>
            <person name="Bloom T."/>
            <person name="Blye J."/>
            <person name="Boguslavskiy L."/>
            <person name="Borowsky M."/>
            <person name="Boukhgalter B."/>
            <person name="Brunache A."/>
            <person name="Butler J."/>
            <person name="Calixte N."/>
            <person name="Calvo S."/>
            <person name="Camarata J."/>
            <person name="Campo K."/>
            <person name="Chang J."/>
            <person name="Cheshatsang Y."/>
            <person name="Citroen M."/>
            <person name="Collymore A."/>
            <person name="Considine T."/>
            <person name="Cook A."/>
            <person name="Cooke P."/>
            <person name="Corum B."/>
            <person name="Cuomo C."/>
            <person name="David R."/>
            <person name="Dawoe T."/>
            <person name="Degray S."/>
            <person name="Dodge S."/>
            <person name="Dooley K."/>
            <person name="Dorje P."/>
            <person name="Dorjee K."/>
            <person name="Dorris L."/>
            <person name="Duffey N."/>
            <person name="Dupes A."/>
            <person name="Elkins T."/>
            <person name="Engels R."/>
            <person name="Erickson J."/>
            <person name="Farina A."/>
            <person name="Faro S."/>
            <person name="Ferreira P."/>
            <person name="Fischer H."/>
            <person name="Fitzgerald M."/>
            <person name="Foley K."/>
            <person name="Gage D."/>
            <person name="Galagan J."/>
            <person name="Gearin G."/>
            <person name="Gnerre S."/>
            <person name="Gnirke A."/>
            <person name="Goyette A."/>
            <person name="Graham J."/>
            <person name="Grandbois E."/>
            <person name="Gyaltsen K."/>
            <person name="Hafez N."/>
            <person name="Hagopian D."/>
            <person name="Hagos B."/>
            <person name="Hall J."/>
            <person name="Hatcher B."/>
            <person name="Heller A."/>
            <person name="Higgins H."/>
            <person name="Honan T."/>
            <person name="Horn A."/>
            <person name="Houde N."/>
            <person name="Hughes L."/>
            <person name="Hulme W."/>
            <person name="Husby E."/>
            <person name="Iliev I."/>
            <person name="Jaffe D."/>
            <person name="Jones C."/>
            <person name="Kamal M."/>
            <person name="Kamat A."/>
            <person name="Kamvysselis M."/>
            <person name="Karlsson E."/>
            <person name="Kells C."/>
            <person name="Kieu A."/>
            <person name="Kisner P."/>
            <person name="Kodira C."/>
            <person name="Kulbokas E."/>
            <person name="Labutti K."/>
            <person name="Lama D."/>
            <person name="Landers T."/>
            <person name="Leger J."/>
            <person name="Levine S."/>
            <person name="Lewis D."/>
            <person name="Lewis T."/>
            <person name="Lindblad-toh K."/>
            <person name="Liu X."/>
            <person name="Lokyitsang T."/>
            <person name="Lokyitsang Y."/>
            <person name="Lucien O."/>
            <person name="Lui A."/>
            <person name="Ma L.J."/>
            <person name="Mabbitt R."/>
            <person name="Macdonald J."/>
            <person name="Maclean C."/>
            <person name="Major J."/>
            <person name="Manning J."/>
            <person name="Marabella R."/>
            <person name="Maru K."/>
            <person name="Matthews C."/>
            <person name="Mauceli E."/>
            <person name="Mccarthy M."/>
            <person name="Mcdonough S."/>
            <person name="Mcghee T."/>
            <person name="Meldrim J."/>
            <person name="Meneus L."/>
            <person name="Mesirov J."/>
            <person name="Mihalev A."/>
            <person name="Mihova T."/>
            <person name="Mikkelsen T."/>
            <person name="Mlenga V."/>
            <person name="Moru K."/>
            <person name="Mozes J."/>
            <person name="Mulrain L."/>
            <person name="Munson G."/>
            <person name="Naylor J."/>
            <person name="Newes C."/>
            <person name="Nguyen C."/>
            <person name="Nguyen N."/>
            <person name="Nguyen T."/>
            <person name="Nicol R."/>
            <person name="Nielsen C."/>
            <person name="Nizzari M."/>
            <person name="Norbu C."/>
            <person name="Norbu N."/>
            <person name="O'donnell P."/>
            <person name="Okoawo O."/>
            <person name="O'leary S."/>
            <person name="Omotosho B."/>
            <person name="O'neill K."/>
            <person name="Osman S."/>
            <person name="Parker S."/>
            <person name="Perrin D."/>
            <person name="Phunkhang P."/>
            <person name="Piqani B."/>
            <person name="Purcell S."/>
            <person name="Rachupka T."/>
            <person name="Ramasamy U."/>
            <person name="Rameau R."/>
            <person name="Ray V."/>
            <person name="Raymond C."/>
            <person name="Retta R."/>
            <person name="Richardson S."/>
            <person name="Rise C."/>
            <person name="Rodriguez J."/>
            <person name="Rogers J."/>
            <person name="Rogov P."/>
            <person name="Rutman M."/>
            <person name="Schupbach R."/>
            <person name="Seaman C."/>
            <person name="Settipalli S."/>
            <person name="Sharpe T."/>
            <person name="Sheridan J."/>
            <person name="Sherpa N."/>
            <person name="Shi J."/>
            <person name="Smirnov S."/>
            <person name="Smith C."/>
            <person name="Sougnez C."/>
            <person name="Spencer B."/>
            <person name="Stalker J."/>
            <person name="Stange-thomann N."/>
            <person name="Stavropoulos S."/>
            <person name="Stetson K."/>
            <person name="Stone C."/>
            <person name="Stone S."/>
            <person name="Stubbs M."/>
            <person name="Talamas J."/>
            <person name="Tchuinga P."/>
            <person name="Tenzing P."/>
            <person name="Tesfaye S."/>
            <person name="Theodore J."/>
            <person name="Thoulutsang Y."/>
            <person name="Topham K."/>
            <person name="Towey S."/>
            <person name="Tsamla T."/>
            <person name="Tsomo N."/>
            <person name="Vallee D."/>
            <person name="Vassiliev H."/>
            <person name="Venkataraman V."/>
            <person name="Vinson J."/>
            <person name="Vo A."/>
            <person name="Wade C."/>
            <person name="Wang S."/>
            <person name="Wangchuk T."/>
            <person name="Wangdi T."/>
            <person name="Whittaker C."/>
            <person name="Wilkinson J."/>
            <person name="Wu Y."/>
            <person name="Wyman D."/>
            <person name="Yadav S."/>
            <person name="Yang S."/>
            <person name="Yang X."/>
            <person name="Yeager S."/>
            <person name="Yee E."/>
            <person name="Young G."/>
            <person name="Zainoun J."/>
            <person name="Zembeck L."/>
            <person name="Zimmer A."/>
            <person name="Zody M."/>
            <person name="Lander E."/>
        </authorList>
    </citation>
    <scope>NUCLEOTIDE SEQUENCE [LARGE SCALE GENOMIC DNA]</scope>
</reference>
<dbReference type="Proteomes" id="UP000007875">
    <property type="component" value="Unassembled WGS sequence"/>
</dbReference>
<reference evidence="2" key="3">
    <citation type="submission" date="2025-09" db="UniProtKB">
        <authorList>
            <consortium name="Ensembl"/>
        </authorList>
    </citation>
    <scope>IDENTIFICATION</scope>
</reference>
<proteinExistence type="predicted"/>
<dbReference type="HOGENOM" id="CLU_1093972_0_0_1"/>
<organism evidence="2 3">
    <name type="scientific">Ciona savignyi</name>
    <name type="common">Pacific transparent sea squirt</name>
    <dbReference type="NCBI Taxonomy" id="51511"/>
    <lineage>
        <taxon>Eukaryota</taxon>
        <taxon>Metazoa</taxon>
        <taxon>Chordata</taxon>
        <taxon>Tunicata</taxon>
        <taxon>Ascidiacea</taxon>
        <taxon>Phlebobranchia</taxon>
        <taxon>Cionidae</taxon>
        <taxon>Ciona</taxon>
    </lineage>
</organism>
<keyword evidence="3" id="KW-1185">Reference proteome</keyword>
<reference evidence="2" key="2">
    <citation type="submission" date="2025-08" db="UniProtKB">
        <authorList>
            <consortium name="Ensembl"/>
        </authorList>
    </citation>
    <scope>IDENTIFICATION</scope>
</reference>
<dbReference type="GeneTree" id="ENSGT00940000153892"/>
<dbReference type="AlphaFoldDB" id="H2YGJ2"/>
<feature type="compositionally biased region" description="Basic and acidic residues" evidence="1">
    <location>
        <begin position="128"/>
        <end position="142"/>
    </location>
</feature>
<feature type="compositionally biased region" description="Basic residues" evidence="1">
    <location>
        <begin position="37"/>
        <end position="58"/>
    </location>
</feature>
<evidence type="ECO:0000313" key="3">
    <source>
        <dbReference type="Proteomes" id="UP000007875"/>
    </source>
</evidence>
<feature type="compositionally biased region" description="Basic and acidic residues" evidence="1">
    <location>
        <begin position="86"/>
        <end position="99"/>
    </location>
</feature>
<accession>H2YGJ2</accession>
<sequence length="254" mass="29456">MEFGMFSSDFSNFLTADLKAQMKLSEAKAVENEKQKMSGKKSRRERRHARDLRLKNRVIGRLSYMQEVNTHDSTIDSESNSNSSDADDKSPTECSHSEAGEEIEFITSFGENSNDPVKPRDAKHKKRNIDSRLYKDKNKDHTTTSNKKHYQANCSRRSPSPRHRSSERNEKILTKKLRAPTAPAAVKSATPQEKLKIKMQRALKKQLKADRIAIAEKRSQAYNEQVERDEELREIAKKMRRKDDCDSPIQYRRR</sequence>